<feature type="region of interest" description="Disordered" evidence="1">
    <location>
        <begin position="63"/>
        <end position="89"/>
    </location>
</feature>
<sequence length="117" mass="13084">MERWPKLLCNGAVWLGRMVRFCSCLFGIELDALELDMGNETEADGVPSYLQPDKETDLEAELNLPPAPTGQTTVPAGRSNPQNEDELGLPAVPRASLRGIFTLKLYTNKSRFIWVYK</sequence>
<feature type="signal peptide" evidence="2">
    <location>
        <begin position="1"/>
        <end position="24"/>
    </location>
</feature>
<evidence type="ECO:0000313" key="3">
    <source>
        <dbReference type="EMBL" id="RYQ92277.1"/>
    </source>
</evidence>
<evidence type="ECO:0000256" key="2">
    <source>
        <dbReference type="SAM" id="SignalP"/>
    </source>
</evidence>
<keyword evidence="4" id="KW-1185">Reference proteome</keyword>
<proteinExistence type="predicted"/>
<evidence type="ECO:0000256" key="1">
    <source>
        <dbReference type="SAM" id="MobiDB-lite"/>
    </source>
</evidence>
<organism evidence="3 4">
    <name type="scientific">Arachis hypogaea</name>
    <name type="common">Peanut</name>
    <dbReference type="NCBI Taxonomy" id="3818"/>
    <lineage>
        <taxon>Eukaryota</taxon>
        <taxon>Viridiplantae</taxon>
        <taxon>Streptophyta</taxon>
        <taxon>Embryophyta</taxon>
        <taxon>Tracheophyta</taxon>
        <taxon>Spermatophyta</taxon>
        <taxon>Magnoliopsida</taxon>
        <taxon>eudicotyledons</taxon>
        <taxon>Gunneridae</taxon>
        <taxon>Pentapetalae</taxon>
        <taxon>rosids</taxon>
        <taxon>fabids</taxon>
        <taxon>Fabales</taxon>
        <taxon>Fabaceae</taxon>
        <taxon>Papilionoideae</taxon>
        <taxon>50 kb inversion clade</taxon>
        <taxon>dalbergioids sensu lato</taxon>
        <taxon>Dalbergieae</taxon>
        <taxon>Pterocarpus clade</taxon>
        <taxon>Arachis</taxon>
    </lineage>
</organism>
<comment type="caution">
    <text evidence="3">The sequence shown here is derived from an EMBL/GenBank/DDBJ whole genome shotgun (WGS) entry which is preliminary data.</text>
</comment>
<protein>
    <submittedName>
        <fullName evidence="3">Uncharacterized protein</fullName>
    </submittedName>
</protein>
<reference evidence="3 4" key="1">
    <citation type="submission" date="2019-01" db="EMBL/GenBank/DDBJ databases">
        <title>Sequencing of cultivated peanut Arachis hypogaea provides insights into genome evolution and oil improvement.</title>
        <authorList>
            <person name="Chen X."/>
        </authorList>
    </citation>
    <scope>NUCLEOTIDE SEQUENCE [LARGE SCALE GENOMIC DNA]</scope>
    <source>
        <strain evidence="4">cv. Fuhuasheng</strain>
        <tissue evidence="3">Leaves</tissue>
    </source>
</reference>
<feature type="compositionally biased region" description="Polar residues" evidence="1">
    <location>
        <begin position="69"/>
        <end position="82"/>
    </location>
</feature>
<name>A0A444XRA5_ARAHY</name>
<accession>A0A444XRA5</accession>
<evidence type="ECO:0000313" key="4">
    <source>
        <dbReference type="Proteomes" id="UP000289738"/>
    </source>
</evidence>
<gene>
    <name evidence="3" type="ORF">Ahy_B09g098464</name>
</gene>
<keyword evidence="2" id="KW-0732">Signal</keyword>
<dbReference type="EMBL" id="SDMP01000019">
    <property type="protein sequence ID" value="RYQ92277.1"/>
    <property type="molecule type" value="Genomic_DNA"/>
</dbReference>
<dbReference type="Proteomes" id="UP000289738">
    <property type="component" value="Chromosome B09"/>
</dbReference>
<dbReference type="AlphaFoldDB" id="A0A444XRA5"/>
<feature type="chain" id="PRO_5019201123" evidence="2">
    <location>
        <begin position="25"/>
        <end position="117"/>
    </location>
</feature>